<gene>
    <name evidence="2" type="ORF">Naga_102685g1</name>
</gene>
<dbReference type="AlphaFoldDB" id="W7TE47"/>
<dbReference type="OrthoDB" id="10049244at2759"/>
<name>W7TE47_9STRA</name>
<evidence type="ECO:0000256" key="1">
    <source>
        <dbReference type="SAM" id="MobiDB-lite"/>
    </source>
</evidence>
<evidence type="ECO:0000313" key="2">
    <source>
        <dbReference type="EMBL" id="EWM25285.1"/>
    </source>
</evidence>
<keyword evidence="3" id="KW-1185">Reference proteome</keyword>
<comment type="caution">
    <text evidence="2">The sequence shown here is derived from an EMBL/GenBank/DDBJ whole genome shotgun (WGS) entry which is preliminary data.</text>
</comment>
<accession>W7TE47</accession>
<proteinExistence type="predicted"/>
<sequence>MEQLAELFNINHFLVSQVNPQATLFSSVALPQRIWASPLLAVLAHVMQFCKRQFRSWCRNFFQLLESSRHQGRPTKGRERKGGRVDLGGGGG</sequence>
<dbReference type="EMBL" id="AZIL01000952">
    <property type="protein sequence ID" value="EWM25285.1"/>
    <property type="molecule type" value="Genomic_DNA"/>
</dbReference>
<feature type="region of interest" description="Disordered" evidence="1">
    <location>
        <begin position="69"/>
        <end position="92"/>
    </location>
</feature>
<organism evidence="2 3">
    <name type="scientific">Nannochloropsis gaditana</name>
    <dbReference type="NCBI Taxonomy" id="72520"/>
    <lineage>
        <taxon>Eukaryota</taxon>
        <taxon>Sar</taxon>
        <taxon>Stramenopiles</taxon>
        <taxon>Ochrophyta</taxon>
        <taxon>Eustigmatophyceae</taxon>
        <taxon>Eustigmatales</taxon>
        <taxon>Monodopsidaceae</taxon>
        <taxon>Nannochloropsis</taxon>
    </lineage>
</organism>
<dbReference type="Proteomes" id="UP000019335">
    <property type="component" value="Chromosome 11"/>
</dbReference>
<reference evidence="2 3" key="1">
    <citation type="journal article" date="2014" name="Mol. Plant">
        <title>Chromosome Scale Genome Assembly and Transcriptome Profiling of Nannochloropsis gaditana in Nitrogen Depletion.</title>
        <authorList>
            <person name="Corteggiani Carpinelli E."/>
            <person name="Telatin A."/>
            <person name="Vitulo N."/>
            <person name="Forcato C."/>
            <person name="D'Angelo M."/>
            <person name="Schiavon R."/>
            <person name="Vezzi A."/>
            <person name="Giacometti G.M."/>
            <person name="Morosinotto T."/>
            <person name="Valle G."/>
        </authorList>
    </citation>
    <scope>NUCLEOTIDE SEQUENCE [LARGE SCALE GENOMIC DNA]</scope>
    <source>
        <strain evidence="2 3">B-31</strain>
    </source>
</reference>
<protein>
    <submittedName>
        <fullName evidence="2">Uncharacterized protein</fullName>
    </submittedName>
</protein>
<evidence type="ECO:0000313" key="3">
    <source>
        <dbReference type="Proteomes" id="UP000019335"/>
    </source>
</evidence>